<dbReference type="PATRIC" id="fig|1349767.4.peg.3959"/>
<proteinExistence type="predicted"/>
<dbReference type="Proteomes" id="UP000027604">
    <property type="component" value="Chromosome I"/>
</dbReference>
<dbReference type="EMBL" id="HG322949">
    <property type="protein sequence ID" value="CDG82840.1"/>
    <property type="molecule type" value="Genomic_DNA"/>
</dbReference>
<protein>
    <submittedName>
        <fullName evidence="1">Uncharacterized protein</fullName>
    </submittedName>
</protein>
<name>W0V5F2_9BURK</name>
<sequence>MPLLLLRLAFFCAGLNPVLAGLPHLLEYAWHYRAALSTAWHQIWKRCRPA</sequence>
<evidence type="ECO:0000313" key="1">
    <source>
        <dbReference type="EMBL" id="CDG82840.1"/>
    </source>
</evidence>
<dbReference type="AlphaFoldDB" id="W0V5F2"/>
<reference evidence="1 2" key="1">
    <citation type="journal article" date="2015" name="Genome Announc.">
        <title>Genome Sequence of Mushroom Soft-Rot Pathogen Janthinobacterium agaricidamnosum.</title>
        <authorList>
            <person name="Graupner K."/>
            <person name="Lackner G."/>
            <person name="Hertweck C."/>
        </authorList>
    </citation>
    <scope>NUCLEOTIDE SEQUENCE [LARGE SCALE GENOMIC DNA]</scope>
    <source>
        <strain evidence="2">NBRC 102515 / DSM 9628</strain>
    </source>
</reference>
<dbReference type="STRING" id="1349767.GJA_2205"/>
<gene>
    <name evidence="1" type="ORF">GJA_2205</name>
</gene>
<evidence type="ECO:0000313" key="2">
    <source>
        <dbReference type="Proteomes" id="UP000027604"/>
    </source>
</evidence>
<keyword evidence="2" id="KW-1185">Reference proteome</keyword>
<dbReference type="HOGENOM" id="CLU_3118706_0_0_4"/>
<accession>W0V5F2</accession>
<organism evidence="1 2">
    <name type="scientific">Janthinobacterium agaricidamnosum NBRC 102515 = DSM 9628</name>
    <dbReference type="NCBI Taxonomy" id="1349767"/>
    <lineage>
        <taxon>Bacteria</taxon>
        <taxon>Pseudomonadati</taxon>
        <taxon>Pseudomonadota</taxon>
        <taxon>Betaproteobacteria</taxon>
        <taxon>Burkholderiales</taxon>
        <taxon>Oxalobacteraceae</taxon>
        <taxon>Janthinobacterium</taxon>
    </lineage>
</organism>
<dbReference type="KEGG" id="jag:GJA_2205"/>